<dbReference type="GO" id="GO:0005737">
    <property type="term" value="C:cytoplasm"/>
    <property type="evidence" value="ECO:0007669"/>
    <property type="project" value="TreeGrafter"/>
</dbReference>
<dbReference type="PANTHER" id="PTHR13847">
    <property type="entry name" value="SARCOSINE DEHYDROGENASE-RELATED"/>
    <property type="match status" value="1"/>
</dbReference>
<name>A0A371BEF4_9BRAD</name>
<evidence type="ECO:0000313" key="4">
    <source>
        <dbReference type="Proteomes" id="UP000263993"/>
    </source>
</evidence>
<protein>
    <submittedName>
        <fullName evidence="3">FAD-binding oxidoreductase</fullName>
    </submittedName>
</protein>
<dbReference type="PANTHER" id="PTHR13847:SF281">
    <property type="entry name" value="FAD DEPENDENT OXIDOREDUCTASE DOMAIN-CONTAINING PROTEIN"/>
    <property type="match status" value="1"/>
</dbReference>
<evidence type="ECO:0000313" key="3">
    <source>
        <dbReference type="EMBL" id="RDV05741.1"/>
    </source>
</evidence>
<dbReference type="InterPro" id="IPR006076">
    <property type="entry name" value="FAD-dep_OxRdtase"/>
</dbReference>
<feature type="domain" description="FAD dependent oxidoreductase" evidence="2">
    <location>
        <begin position="32"/>
        <end position="387"/>
    </location>
</feature>
<comment type="caution">
    <text evidence="3">The sequence shown here is derived from an EMBL/GenBank/DDBJ whole genome shotgun (WGS) entry which is preliminary data.</text>
</comment>
<sequence length="431" mass="46610">MSDLTPPSSLWRDTATAVPVPTRLSGVTTANVAIIGGGYTGLSAALRAIERGLKPVVIEASEVGFGASGRNGGVVSTKYRVSLSDMAKHHGVDVAKRMNRLAHDAMDCVEQYVDRYEIRSAGFAKTGNLRCAHNANALASLREEARIVTETFGDTSLQILDREETQYETGSAAFVGGVLNKHAGVIHPLNYARGLARAVRDRGGHIFEHSIAQRIDNTPDGIEVFTELGSVRAERLVIATNGYSDLAPATAIVRKSVIPFRSAMVATEPLSAQVLQTLVRNGRSYSETRRMMRWFRRIDDRLLFGGRGAFGKADSGPAFAALESAMKDLFPQLAGVTVTHRWSGLVAMTMDSLPQIGLADSRTAFAVGYNGTGIAMASLLGRCAIDLAFGDQIDLALMRRARPEAIPFYSLREPAVRTVAGWYQFLDHIGR</sequence>
<dbReference type="SUPFAM" id="SSF51905">
    <property type="entry name" value="FAD/NAD(P)-binding domain"/>
    <property type="match status" value="1"/>
</dbReference>
<dbReference type="Gene3D" id="3.30.9.10">
    <property type="entry name" value="D-Amino Acid Oxidase, subunit A, domain 2"/>
    <property type="match status" value="1"/>
</dbReference>
<dbReference type="GO" id="GO:0016491">
    <property type="term" value="F:oxidoreductase activity"/>
    <property type="evidence" value="ECO:0007669"/>
    <property type="project" value="UniProtKB-KW"/>
</dbReference>
<proteinExistence type="predicted"/>
<dbReference type="InterPro" id="IPR036188">
    <property type="entry name" value="FAD/NAD-bd_sf"/>
</dbReference>
<accession>A0A371BEF4</accession>
<dbReference type="Proteomes" id="UP000263993">
    <property type="component" value="Unassembled WGS sequence"/>
</dbReference>
<dbReference type="Pfam" id="PF01266">
    <property type="entry name" value="DAO"/>
    <property type="match status" value="1"/>
</dbReference>
<reference evidence="4" key="1">
    <citation type="submission" date="2018-08" db="EMBL/GenBank/DDBJ databases">
        <authorList>
            <person name="Kim S.-J."/>
            <person name="Jung G.-Y."/>
        </authorList>
    </citation>
    <scope>NUCLEOTIDE SEQUENCE [LARGE SCALE GENOMIC DNA]</scope>
    <source>
        <strain evidence="4">GY_H</strain>
    </source>
</reference>
<dbReference type="OrthoDB" id="9814969at2"/>
<dbReference type="AlphaFoldDB" id="A0A371BEF4"/>
<keyword evidence="4" id="KW-1185">Reference proteome</keyword>
<evidence type="ECO:0000256" key="1">
    <source>
        <dbReference type="ARBA" id="ARBA00023002"/>
    </source>
</evidence>
<organism evidence="3 4">
    <name type="scientific">Undibacter mobilis</name>
    <dbReference type="NCBI Taxonomy" id="2292256"/>
    <lineage>
        <taxon>Bacteria</taxon>
        <taxon>Pseudomonadati</taxon>
        <taxon>Pseudomonadota</taxon>
        <taxon>Alphaproteobacteria</taxon>
        <taxon>Hyphomicrobiales</taxon>
        <taxon>Nitrobacteraceae</taxon>
        <taxon>Undibacter</taxon>
    </lineage>
</organism>
<keyword evidence="1" id="KW-0560">Oxidoreductase</keyword>
<dbReference type="EMBL" id="QRGO01000001">
    <property type="protein sequence ID" value="RDV05741.1"/>
    <property type="molecule type" value="Genomic_DNA"/>
</dbReference>
<gene>
    <name evidence="3" type="ORF">DXH78_06775</name>
</gene>
<evidence type="ECO:0000259" key="2">
    <source>
        <dbReference type="Pfam" id="PF01266"/>
    </source>
</evidence>
<dbReference type="RefSeq" id="WP_115517763.1">
    <property type="nucleotide sequence ID" value="NZ_QRGO01000001.1"/>
</dbReference>
<dbReference type="Gene3D" id="3.50.50.60">
    <property type="entry name" value="FAD/NAD(P)-binding domain"/>
    <property type="match status" value="1"/>
</dbReference>